<dbReference type="InterPro" id="IPR011990">
    <property type="entry name" value="TPR-like_helical_dom_sf"/>
</dbReference>
<proteinExistence type="predicted"/>
<dbReference type="SMART" id="SM00028">
    <property type="entry name" value="TPR"/>
    <property type="match status" value="5"/>
</dbReference>
<dbReference type="InterPro" id="IPR051012">
    <property type="entry name" value="CellSynth/LPSAsmb/PSIAsmb"/>
</dbReference>
<reference evidence="4" key="1">
    <citation type="submission" date="2018-05" db="EMBL/GenBank/DDBJ databases">
        <authorList>
            <person name="Lanie J.A."/>
            <person name="Ng W.-L."/>
            <person name="Kazmierczak K.M."/>
            <person name="Andrzejewski T.M."/>
            <person name="Davidsen T.M."/>
            <person name="Wayne K.J."/>
            <person name="Tettelin H."/>
            <person name="Glass J.I."/>
            <person name="Rusch D."/>
            <person name="Podicherti R."/>
            <person name="Tsui H.-C.T."/>
            <person name="Winkler M.E."/>
        </authorList>
    </citation>
    <scope>NUCLEOTIDE SEQUENCE</scope>
</reference>
<dbReference type="Gene3D" id="1.25.40.10">
    <property type="entry name" value="Tetratricopeptide repeat domain"/>
    <property type="match status" value="2"/>
</dbReference>
<dbReference type="PANTHER" id="PTHR45586">
    <property type="entry name" value="TPR REPEAT-CONTAINING PROTEIN PA4667"/>
    <property type="match status" value="1"/>
</dbReference>
<feature type="compositionally biased region" description="Low complexity" evidence="3">
    <location>
        <begin position="41"/>
        <end position="52"/>
    </location>
</feature>
<dbReference type="InterPro" id="IPR019734">
    <property type="entry name" value="TPR_rpt"/>
</dbReference>
<dbReference type="Pfam" id="PF13432">
    <property type="entry name" value="TPR_16"/>
    <property type="match status" value="2"/>
</dbReference>
<keyword evidence="1" id="KW-0677">Repeat</keyword>
<dbReference type="EMBL" id="UINC01001771">
    <property type="protein sequence ID" value="SUZ88467.1"/>
    <property type="molecule type" value="Genomic_DNA"/>
</dbReference>
<accession>A0A381RF31</accession>
<dbReference type="PROSITE" id="PS50293">
    <property type="entry name" value="TPR_REGION"/>
    <property type="match status" value="1"/>
</dbReference>
<keyword evidence="2" id="KW-0802">TPR repeat</keyword>
<feature type="compositionally biased region" description="Basic and acidic residues" evidence="3">
    <location>
        <begin position="55"/>
        <end position="68"/>
    </location>
</feature>
<dbReference type="PANTHER" id="PTHR45586:SF1">
    <property type="entry name" value="LIPOPOLYSACCHARIDE ASSEMBLY PROTEIN B"/>
    <property type="match status" value="1"/>
</dbReference>
<organism evidence="4">
    <name type="scientific">marine metagenome</name>
    <dbReference type="NCBI Taxonomy" id="408172"/>
    <lineage>
        <taxon>unclassified sequences</taxon>
        <taxon>metagenomes</taxon>
        <taxon>ecological metagenomes</taxon>
    </lineage>
</organism>
<dbReference type="AlphaFoldDB" id="A0A381RF31"/>
<feature type="region of interest" description="Disordered" evidence="3">
    <location>
        <begin position="1"/>
        <end position="118"/>
    </location>
</feature>
<evidence type="ECO:0000256" key="1">
    <source>
        <dbReference type="ARBA" id="ARBA00022737"/>
    </source>
</evidence>
<evidence type="ECO:0000313" key="4">
    <source>
        <dbReference type="EMBL" id="SUZ88467.1"/>
    </source>
</evidence>
<dbReference type="PROSITE" id="PS50005">
    <property type="entry name" value="TPR"/>
    <property type="match status" value="3"/>
</dbReference>
<evidence type="ECO:0000256" key="2">
    <source>
        <dbReference type="ARBA" id="ARBA00022803"/>
    </source>
</evidence>
<name>A0A381RF31_9ZZZZ</name>
<sequence length="338" mass="37449">MPSKGPKKKSVAEKEAFEETLSTTKKKVSTRKQAAKKQQEKLAAAEAQTELLPAKGEDLNGEPGHEELGEGTFPLLPDHIPQEDATASAEIFSPKELGSPDQEGTAQIPAEDQSSEDLDITDTNDALFRAEDSPPPDERLGRARNLVQEGQIGNAIELYRDILADSPRNVKARNNLGVLYDELDHPELALEQFEAAEGIDPQNVEVLINYGSALGVLARYGEAEHLLLRAVAIDPNSVAVRASVGILSFRRGAYAAAELELRWVCEQDRESARAFYYLGETLNRLGRFDEALIALERATVLQPRNSRAFYTLGHLYDRKHMTEEAALMYRQARALQRK</sequence>
<gene>
    <name evidence="4" type="ORF">METZ01_LOCUS41321</name>
</gene>
<dbReference type="SUPFAM" id="SSF48452">
    <property type="entry name" value="TPR-like"/>
    <property type="match status" value="1"/>
</dbReference>
<protein>
    <submittedName>
        <fullName evidence="4">Uncharacterized protein</fullName>
    </submittedName>
</protein>
<evidence type="ECO:0000256" key="3">
    <source>
        <dbReference type="SAM" id="MobiDB-lite"/>
    </source>
</evidence>
<feature type="compositionally biased region" description="Basic residues" evidence="3">
    <location>
        <begin position="24"/>
        <end position="35"/>
    </location>
</feature>